<keyword evidence="3" id="KW-1185">Reference proteome</keyword>
<comment type="caution">
    <text evidence="2">The sequence shown here is derived from an EMBL/GenBank/DDBJ whole genome shotgun (WGS) entry which is preliminary data.</text>
</comment>
<evidence type="ECO:0000313" key="2">
    <source>
        <dbReference type="EMBL" id="MFC3637054.1"/>
    </source>
</evidence>
<dbReference type="Proteomes" id="UP001595704">
    <property type="component" value="Unassembled WGS sequence"/>
</dbReference>
<gene>
    <name evidence="2" type="ORF">ACFONL_06605</name>
</gene>
<organism evidence="2 3">
    <name type="scientific">Camelimonas fluminis</name>
    <dbReference type="NCBI Taxonomy" id="1576911"/>
    <lineage>
        <taxon>Bacteria</taxon>
        <taxon>Pseudomonadati</taxon>
        <taxon>Pseudomonadota</taxon>
        <taxon>Alphaproteobacteria</taxon>
        <taxon>Hyphomicrobiales</taxon>
        <taxon>Chelatococcaceae</taxon>
        <taxon>Camelimonas</taxon>
    </lineage>
</organism>
<evidence type="ECO:0000256" key="1">
    <source>
        <dbReference type="SAM" id="SignalP"/>
    </source>
</evidence>
<proteinExistence type="predicted"/>
<evidence type="ECO:0000313" key="3">
    <source>
        <dbReference type="Proteomes" id="UP001595704"/>
    </source>
</evidence>
<dbReference type="RefSeq" id="WP_191318019.1">
    <property type="nucleotide sequence ID" value="NZ_BNCG01000002.1"/>
</dbReference>
<accession>A0ABV7UEH0</accession>
<keyword evidence="1" id="KW-0732">Signal</keyword>
<dbReference type="EMBL" id="JBHRYC010000026">
    <property type="protein sequence ID" value="MFC3637054.1"/>
    <property type="molecule type" value="Genomic_DNA"/>
</dbReference>
<feature type="chain" id="PRO_5047145618" evidence="1">
    <location>
        <begin position="20"/>
        <end position="116"/>
    </location>
</feature>
<sequence length="116" mass="12210">MLRAAGCIVIAIAMSAASAAAQELSQQQKNAVNHIAQVVATESYCNEYRANARAINALAKVYSIDLDAQYIRNVTALLAANHLNGLKAAGKQVGCLTAWGLYGPGGENVPNLLVKR</sequence>
<name>A0ABV7UEH0_9HYPH</name>
<feature type="signal peptide" evidence="1">
    <location>
        <begin position="1"/>
        <end position="19"/>
    </location>
</feature>
<protein>
    <submittedName>
        <fullName evidence="2">Uncharacterized protein</fullName>
    </submittedName>
</protein>
<reference evidence="3" key="1">
    <citation type="journal article" date="2019" name="Int. J. Syst. Evol. Microbiol.">
        <title>The Global Catalogue of Microorganisms (GCM) 10K type strain sequencing project: providing services to taxonomists for standard genome sequencing and annotation.</title>
        <authorList>
            <consortium name="The Broad Institute Genomics Platform"/>
            <consortium name="The Broad Institute Genome Sequencing Center for Infectious Disease"/>
            <person name="Wu L."/>
            <person name="Ma J."/>
        </authorList>
    </citation>
    <scope>NUCLEOTIDE SEQUENCE [LARGE SCALE GENOMIC DNA]</scope>
    <source>
        <strain evidence="3">KCTC 42282</strain>
    </source>
</reference>